<feature type="compositionally biased region" description="Basic and acidic residues" evidence="1">
    <location>
        <begin position="28"/>
        <end position="55"/>
    </location>
</feature>
<name>A0ABN7B4J0_9HEMI</name>
<feature type="compositionally biased region" description="Basic and acidic residues" evidence="1">
    <location>
        <begin position="76"/>
        <end position="92"/>
    </location>
</feature>
<protein>
    <submittedName>
        <fullName evidence="2">Uncharacterized protein</fullName>
    </submittedName>
</protein>
<accession>A0ABN7B4J0</accession>
<proteinExistence type="predicted"/>
<dbReference type="Proteomes" id="UP001307889">
    <property type="component" value="Chromosome 10"/>
</dbReference>
<keyword evidence="3" id="KW-1185">Reference proteome</keyword>
<evidence type="ECO:0000256" key="1">
    <source>
        <dbReference type="SAM" id="MobiDB-lite"/>
    </source>
</evidence>
<sequence length="100" mass="11003">MILWSMAGIEYNKNKSESRTAGIGRAESSGKEDVRERGHTSASESEREGAREREGAPGLFWMPSAPQSEGGLPNARRRDGESRSDKVRRSDRGAGPFHKT</sequence>
<organism evidence="2 3">
    <name type="scientific">Nesidiocoris tenuis</name>
    <dbReference type="NCBI Taxonomy" id="355587"/>
    <lineage>
        <taxon>Eukaryota</taxon>
        <taxon>Metazoa</taxon>
        <taxon>Ecdysozoa</taxon>
        <taxon>Arthropoda</taxon>
        <taxon>Hexapoda</taxon>
        <taxon>Insecta</taxon>
        <taxon>Pterygota</taxon>
        <taxon>Neoptera</taxon>
        <taxon>Paraneoptera</taxon>
        <taxon>Hemiptera</taxon>
        <taxon>Heteroptera</taxon>
        <taxon>Panheteroptera</taxon>
        <taxon>Cimicomorpha</taxon>
        <taxon>Miridae</taxon>
        <taxon>Dicyphina</taxon>
        <taxon>Nesidiocoris</taxon>
    </lineage>
</organism>
<feature type="region of interest" description="Disordered" evidence="1">
    <location>
        <begin position="1"/>
        <end position="100"/>
    </location>
</feature>
<dbReference type="EMBL" id="AP028918">
    <property type="protein sequence ID" value="BES99328.1"/>
    <property type="molecule type" value="Genomic_DNA"/>
</dbReference>
<evidence type="ECO:0000313" key="3">
    <source>
        <dbReference type="Proteomes" id="UP001307889"/>
    </source>
</evidence>
<gene>
    <name evidence="2" type="ORF">NTJ_12144</name>
</gene>
<evidence type="ECO:0000313" key="2">
    <source>
        <dbReference type="EMBL" id="BES99328.1"/>
    </source>
</evidence>
<reference evidence="2 3" key="1">
    <citation type="submission" date="2023-09" db="EMBL/GenBank/DDBJ databases">
        <title>Nesidiocoris tenuis whole genome shotgun sequence.</title>
        <authorList>
            <person name="Shibata T."/>
            <person name="Shimoda M."/>
            <person name="Kobayashi T."/>
            <person name="Uehara T."/>
        </authorList>
    </citation>
    <scope>NUCLEOTIDE SEQUENCE [LARGE SCALE GENOMIC DNA]</scope>
    <source>
        <strain evidence="2 3">Japan</strain>
    </source>
</reference>